<organism evidence="1 2">
    <name type="scientific">Lentzea rhizosphaerae</name>
    <dbReference type="NCBI Taxonomy" id="2041025"/>
    <lineage>
        <taxon>Bacteria</taxon>
        <taxon>Bacillati</taxon>
        <taxon>Actinomycetota</taxon>
        <taxon>Actinomycetes</taxon>
        <taxon>Pseudonocardiales</taxon>
        <taxon>Pseudonocardiaceae</taxon>
        <taxon>Lentzea</taxon>
    </lineage>
</organism>
<accession>A0ABV8BQJ2</accession>
<comment type="caution">
    <text evidence="1">The sequence shown here is derived from an EMBL/GenBank/DDBJ whole genome shotgun (WGS) entry which is preliminary data.</text>
</comment>
<protein>
    <submittedName>
        <fullName evidence="1">Uncharacterized protein</fullName>
    </submittedName>
</protein>
<dbReference type="EMBL" id="JBHRZI010000011">
    <property type="protein sequence ID" value="MFC3891924.1"/>
    <property type="molecule type" value="Genomic_DNA"/>
</dbReference>
<reference evidence="2" key="1">
    <citation type="journal article" date="2019" name="Int. J. Syst. Evol. Microbiol.">
        <title>The Global Catalogue of Microorganisms (GCM) 10K type strain sequencing project: providing services to taxonomists for standard genome sequencing and annotation.</title>
        <authorList>
            <consortium name="The Broad Institute Genomics Platform"/>
            <consortium name="The Broad Institute Genome Sequencing Center for Infectious Disease"/>
            <person name="Wu L."/>
            <person name="Ma J."/>
        </authorList>
    </citation>
    <scope>NUCLEOTIDE SEQUENCE [LARGE SCALE GENOMIC DNA]</scope>
    <source>
        <strain evidence="2">CGMCC 4.7405</strain>
    </source>
</reference>
<evidence type="ECO:0000313" key="2">
    <source>
        <dbReference type="Proteomes" id="UP001595690"/>
    </source>
</evidence>
<name>A0ABV8BQJ2_9PSEU</name>
<proteinExistence type="predicted"/>
<dbReference type="RefSeq" id="WP_382371572.1">
    <property type="nucleotide sequence ID" value="NZ_JBHRZI010000011.1"/>
</dbReference>
<sequence length="51" mass="5602">MTYLPGGYGKRVDGIGDEAEVVVSPNGPERLIVEYLVRKGDTVVNDLLRKL</sequence>
<evidence type="ECO:0000313" key="1">
    <source>
        <dbReference type="EMBL" id="MFC3891924.1"/>
    </source>
</evidence>
<keyword evidence="2" id="KW-1185">Reference proteome</keyword>
<gene>
    <name evidence="1" type="ORF">ACFOWZ_10595</name>
</gene>
<dbReference type="Proteomes" id="UP001595690">
    <property type="component" value="Unassembled WGS sequence"/>
</dbReference>